<reference evidence="3" key="1">
    <citation type="submission" date="2012-12" db="EMBL/GenBank/DDBJ databases">
        <authorList>
            <person name="Hellsten U."/>
            <person name="Grimwood J."/>
            <person name="Chapman J.A."/>
            <person name="Shapiro H."/>
            <person name="Aerts A."/>
            <person name="Otillar R.P."/>
            <person name="Terry A.Y."/>
            <person name="Boore J.L."/>
            <person name="Simakov O."/>
            <person name="Marletaz F."/>
            <person name="Cho S.-J."/>
            <person name="Edsinger-Gonzales E."/>
            <person name="Havlak P."/>
            <person name="Kuo D.-H."/>
            <person name="Larsson T."/>
            <person name="Lv J."/>
            <person name="Arendt D."/>
            <person name="Savage R."/>
            <person name="Osoegawa K."/>
            <person name="de Jong P."/>
            <person name="Lindberg D.R."/>
            <person name="Seaver E.C."/>
            <person name="Weisblat D.A."/>
            <person name="Putnam N.H."/>
            <person name="Grigoriev I.V."/>
            <person name="Rokhsar D.S."/>
        </authorList>
    </citation>
    <scope>NUCLEOTIDE SEQUENCE</scope>
</reference>
<gene>
    <name evidence="2" type="primary">20209380</name>
    <name evidence="1" type="ORF">HELRODRAFT_184134</name>
</gene>
<accession>T1FKN1</accession>
<dbReference type="GeneID" id="20209380"/>
<evidence type="ECO:0000313" key="1">
    <source>
        <dbReference type="EMBL" id="ESO07439.1"/>
    </source>
</evidence>
<dbReference type="Proteomes" id="UP000015101">
    <property type="component" value="Unassembled WGS sequence"/>
</dbReference>
<dbReference type="CTD" id="20209380"/>
<dbReference type="EnsemblMetazoa" id="HelroT184134">
    <property type="protein sequence ID" value="HelroP184134"/>
    <property type="gene ID" value="HelroG184134"/>
</dbReference>
<sequence length="172" mass="20847">MFFNIPNIFYNNFKILFNIPNIFYNNFKILFNIPNIFYNNFKIFFNIPHIPNIFYNTPNIQPLLATELRVCYISTFLIRQIKHVQCYRIPLKEILINKASTTYTTENHSRLRIAEASFIGQRQQQIKWCRVTTSSQKYLIERRCKQREGTRLRYIQHTGRSREKQFEHSRGL</sequence>
<reference evidence="2" key="3">
    <citation type="submission" date="2015-06" db="UniProtKB">
        <authorList>
            <consortium name="EnsemblMetazoa"/>
        </authorList>
    </citation>
    <scope>IDENTIFICATION</scope>
</reference>
<name>T1FKN1_HELRO</name>
<dbReference type="AlphaFoldDB" id="T1FKN1"/>
<keyword evidence="3" id="KW-1185">Reference proteome</keyword>
<dbReference type="EMBL" id="AMQM01009282">
    <property type="status" value="NOT_ANNOTATED_CDS"/>
    <property type="molecule type" value="Genomic_DNA"/>
</dbReference>
<proteinExistence type="predicted"/>
<protein>
    <submittedName>
        <fullName evidence="1 2">Uncharacterized protein</fullName>
    </submittedName>
</protein>
<dbReference type="RefSeq" id="XP_009014458.1">
    <property type="nucleotide sequence ID" value="XM_009016210.1"/>
</dbReference>
<dbReference type="EMBL" id="KB096213">
    <property type="protein sequence ID" value="ESO07439.1"/>
    <property type="molecule type" value="Genomic_DNA"/>
</dbReference>
<reference evidence="1 3" key="2">
    <citation type="journal article" date="2013" name="Nature">
        <title>Insights into bilaterian evolution from three spiralian genomes.</title>
        <authorList>
            <person name="Simakov O."/>
            <person name="Marletaz F."/>
            <person name="Cho S.J."/>
            <person name="Edsinger-Gonzales E."/>
            <person name="Havlak P."/>
            <person name="Hellsten U."/>
            <person name="Kuo D.H."/>
            <person name="Larsson T."/>
            <person name="Lv J."/>
            <person name="Arendt D."/>
            <person name="Savage R."/>
            <person name="Osoegawa K."/>
            <person name="de Jong P."/>
            <person name="Grimwood J."/>
            <person name="Chapman J.A."/>
            <person name="Shapiro H."/>
            <person name="Aerts A."/>
            <person name="Otillar R.P."/>
            <person name="Terry A.Y."/>
            <person name="Boore J.L."/>
            <person name="Grigoriev I.V."/>
            <person name="Lindberg D.R."/>
            <person name="Seaver E.C."/>
            <person name="Weisblat D.A."/>
            <person name="Putnam N.H."/>
            <person name="Rokhsar D.S."/>
        </authorList>
    </citation>
    <scope>NUCLEOTIDE SEQUENCE</scope>
</reference>
<evidence type="ECO:0000313" key="2">
    <source>
        <dbReference type="EnsemblMetazoa" id="HelroP184134"/>
    </source>
</evidence>
<dbReference type="InParanoid" id="T1FKN1"/>
<dbReference type="HOGENOM" id="CLU_1556942_0_0_1"/>
<dbReference type="KEGG" id="hro:HELRODRAFT_184134"/>
<evidence type="ECO:0000313" key="3">
    <source>
        <dbReference type="Proteomes" id="UP000015101"/>
    </source>
</evidence>
<organism evidence="2 3">
    <name type="scientific">Helobdella robusta</name>
    <name type="common">Californian leech</name>
    <dbReference type="NCBI Taxonomy" id="6412"/>
    <lineage>
        <taxon>Eukaryota</taxon>
        <taxon>Metazoa</taxon>
        <taxon>Spiralia</taxon>
        <taxon>Lophotrochozoa</taxon>
        <taxon>Annelida</taxon>
        <taxon>Clitellata</taxon>
        <taxon>Hirudinea</taxon>
        <taxon>Rhynchobdellida</taxon>
        <taxon>Glossiphoniidae</taxon>
        <taxon>Helobdella</taxon>
    </lineage>
</organism>